<protein>
    <submittedName>
        <fullName evidence="2">Uncharacterized protein</fullName>
    </submittedName>
</protein>
<accession>A0A481W7G4</accession>
<keyword evidence="1" id="KW-0812">Transmembrane</keyword>
<reference evidence="2 3" key="1">
    <citation type="submission" date="2019-02" db="EMBL/GenBank/DDBJ databases">
        <title>Genomic, morphological and functional characterisation of novel bacteriophage Fnu1 capable of disrupt Fusobacterium nucleatum biofilm.</title>
        <authorList>
            <person name="Kabwe M."/>
            <person name="Brown T.L."/>
            <person name="Dashper S."/>
            <person name="Speirs L."/>
            <person name="Ku H."/>
            <person name="Petrovski S."/>
            <person name="Chan H.T."/>
            <person name="Lock P."/>
            <person name="Tucci J."/>
        </authorList>
    </citation>
    <scope>NUCLEOTIDE SEQUENCE [LARGE SCALE GENOMIC DNA]</scope>
</reference>
<proteinExistence type="predicted"/>
<sequence length="106" mass="12782">MFKTSKKMEVSKMKISKKEWLIFGVYVNINVNTGEIIIKNLKFKFNENSQENLYNLIKLLDYMDKKGYSLNVRFYHEFNKLNFSVEITEIEKYIFKDIFITSLMIN</sequence>
<evidence type="ECO:0000256" key="1">
    <source>
        <dbReference type="SAM" id="Phobius"/>
    </source>
</evidence>
<evidence type="ECO:0000313" key="2">
    <source>
        <dbReference type="EMBL" id="QBJ04182.1"/>
    </source>
</evidence>
<keyword evidence="1" id="KW-1133">Transmembrane helix</keyword>
<dbReference type="RefSeq" id="YP_010082844.1">
    <property type="nucleotide sequence ID" value="NC_055035.1"/>
</dbReference>
<name>A0A481W7G4_9CAUD</name>
<dbReference type="GeneID" id="65071852"/>
<keyword evidence="3" id="KW-1185">Reference proteome</keyword>
<organism evidence="2 3">
    <name type="scientific">Fusobacterium phage Fnu1</name>
    <dbReference type="NCBI Taxonomy" id="2530024"/>
    <lineage>
        <taxon>Viruses</taxon>
        <taxon>Duplodnaviria</taxon>
        <taxon>Heunggongvirae</taxon>
        <taxon>Uroviricota</taxon>
        <taxon>Caudoviricetes</taxon>
        <taxon>Latrobevirus</taxon>
        <taxon>Latrobevirus FNU1</taxon>
    </lineage>
</organism>
<dbReference type="KEGG" id="vg:65071852"/>
<evidence type="ECO:0000313" key="3">
    <source>
        <dbReference type="Proteomes" id="UP000292160"/>
    </source>
</evidence>
<dbReference type="Proteomes" id="UP000292160">
    <property type="component" value="Segment"/>
</dbReference>
<keyword evidence="1" id="KW-0472">Membrane</keyword>
<feature type="transmembrane region" description="Helical" evidence="1">
    <location>
        <begin position="20"/>
        <end position="38"/>
    </location>
</feature>
<dbReference type="EMBL" id="MK554696">
    <property type="protein sequence ID" value="QBJ04182.1"/>
    <property type="molecule type" value="Genomic_DNA"/>
</dbReference>